<feature type="region of interest" description="Disordered" evidence="1">
    <location>
        <begin position="45"/>
        <end position="64"/>
    </location>
</feature>
<sequence>MTSATLGPVRASHRFGVNSNSSLMAMLHEAMLEDSVPWDTQASCSSEARLSGTEKGGGVRELGDTVKSEMMDRTRCRTTKLRERRIYRGWPIRALRERTR</sequence>
<dbReference type="Proteomes" id="UP000059188">
    <property type="component" value="Unassembled WGS sequence"/>
</dbReference>
<evidence type="ECO:0000313" key="3">
    <source>
        <dbReference type="Proteomes" id="UP000059188"/>
    </source>
</evidence>
<gene>
    <name evidence="2" type="ORF">RSOLAG1IB_09584</name>
</gene>
<evidence type="ECO:0000256" key="1">
    <source>
        <dbReference type="SAM" id="MobiDB-lite"/>
    </source>
</evidence>
<reference evidence="2 3" key="1">
    <citation type="submission" date="2014-11" db="EMBL/GenBank/DDBJ databases">
        <authorList>
            <person name="Wibberg Daniel"/>
        </authorList>
    </citation>
    <scope>NUCLEOTIDE SEQUENCE [LARGE SCALE GENOMIC DNA]</scope>
    <source>
        <strain evidence="2">Rhizoctonia solani AG1-IB 7/3/14</strain>
    </source>
</reference>
<dbReference type="EMBL" id="LN679145">
    <property type="protein sequence ID" value="CEL60366.1"/>
    <property type="molecule type" value="Genomic_DNA"/>
</dbReference>
<organism evidence="2 3">
    <name type="scientific">Thanatephorus cucumeris (strain AG1-IB / isolate 7/3/14)</name>
    <name type="common">Lettuce bottom rot fungus</name>
    <name type="synonym">Rhizoctonia solani</name>
    <dbReference type="NCBI Taxonomy" id="1108050"/>
    <lineage>
        <taxon>Eukaryota</taxon>
        <taxon>Fungi</taxon>
        <taxon>Dikarya</taxon>
        <taxon>Basidiomycota</taxon>
        <taxon>Agaricomycotina</taxon>
        <taxon>Agaricomycetes</taxon>
        <taxon>Cantharellales</taxon>
        <taxon>Ceratobasidiaceae</taxon>
        <taxon>Rhizoctonia</taxon>
        <taxon>Rhizoctonia solani AG-1</taxon>
    </lineage>
</organism>
<evidence type="ECO:0000313" key="2">
    <source>
        <dbReference type="EMBL" id="CEL60366.1"/>
    </source>
</evidence>
<protein>
    <submittedName>
        <fullName evidence="2">Uncharacterized protein</fullName>
    </submittedName>
</protein>
<accession>A0A0B7FQT7</accession>
<name>A0A0B7FQT7_THACB</name>
<dbReference type="AlphaFoldDB" id="A0A0B7FQT7"/>
<proteinExistence type="predicted"/>
<keyword evidence="3" id="KW-1185">Reference proteome</keyword>